<evidence type="ECO:0000256" key="1">
    <source>
        <dbReference type="ARBA" id="ARBA00004127"/>
    </source>
</evidence>
<evidence type="ECO:0000313" key="13">
    <source>
        <dbReference type="Proteomes" id="UP000324907"/>
    </source>
</evidence>
<evidence type="ECO:0000256" key="8">
    <source>
        <dbReference type="SAM" id="Phobius"/>
    </source>
</evidence>
<organism evidence="11 12">
    <name type="scientific">Cafeteria roenbergensis</name>
    <name type="common">Marine flagellate</name>
    <dbReference type="NCBI Taxonomy" id="33653"/>
    <lineage>
        <taxon>Eukaryota</taxon>
        <taxon>Sar</taxon>
        <taxon>Stramenopiles</taxon>
        <taxon>Bigyra</taxon>
        <taxon>Opalozoa</taxon>
        <taxon>Bicosoecida</taxon>
        <taxon>Cafeteriaceae</taxon>
        <taxon>Cafeteria</taxon>
    </lineage>
</organism>
<reference evidence="12 13" key="1">
    <citation type="submission" date="2019-07" db="EMBL/GenBank/DDBJ databases">
        <title>Genomes of Cafeteria roenbergensis.</title>
        <authorList>
            <person name="Fischer M.G."/>
            <person name="Hackl T."/>
            <person name="Roman M."/>
        </authorList>
    </citation>
    <scope>NUCLEOTIDE SEQUENCE [LARGE SCALE GENOMIC DNA]</scope>
    <source>
        <strain evidence="11 12">E4-10P</strain>
        <strain evidence="10 13">RCC970-E3</strain>
    </source>
</reference>
<dbReference type="GO" id="GO:0012505">
    <property type="term" value="C:endomembrane system"/>
    <property type="evidence" value="ECO:0007669"/>
    <property type="project" value="UniProtKB-SubCell"/>
</dbReference>
<dbReference type="InterPro" id="IPR004713">
    <property type="entry name" value="CaH_exchang"/>
</dbReference>
<accession>A0A5A8E8U5</accession>
<feature type="domain" description="Sodium/calcium exchanger membrane region" evidence="9">
    <location>
        <begin position="493"/>
        <end position="636"/>
    </location>
</feature>
<feature type="transmembrane region" description="Helical" evidence="8">
    <location>
        <begin position="97"/>
        <end position="115"/>
    </location>
</feature>
<name>A0A5A8E8U5_CAFRO</name>
<evidence type="ECO:0000256" key="2">
    <source>
        <dbReference type="ARBA" id="ARBA00022448"/>
    </source>
</evidence>
<evidence type="ECO:0000256" key="4">
    <source>
        <dbReference type="ARBA" id="ARBA00022989"/>
    </source>
</evidence>
<keyword evidence="4 8" id="KW-1133">Transmembrane helix</keyword>
<evidence type="ECO:0000313" key="10">
    <source>
        <dbReference type="EMBL" id="KAA0157790.1"/>
    </source>
</evidence>
<comment type="subcellular location">
    <subcellularLocation>
        <location evidence="1">Endomembrane system</location>
        <topology evidence="1">Multi-pass membrane protein</topology>
    </subcellularLocation>
</comment>
<protein>
    <recommendedName>
        <fullName evidence="9">Sodium/calcium exchanger membrane region domain-containing protein</fullName>
    </recommendedName>
</protein>
<dbReference type="AlphaFoldDB" id="A0A5A8E8U5"/>
<evidence type="ECO:0000313" key="11">
    <source>
        <dbReference type="EMBL" id="KAA0173604.1"/>
    </source>
</evidence>
<keyword evidence="3 8" id="KW-0812">Transmembrane</keyword>
<dbReference type="GO" id="GO:0006874">
    <property type="term" value="P:intracellular calcium ion homeostasis"/>
    <property type="evidence" value="ECO:0007669"/>
    <property type="project" value="TreeGrafter"/>
</dbReference>
<gene>
    <name evidence="11" type="ORF">FNF27_04938</name>
    <name evidence="10" type="ORF">FNF28_06499</name>
</gene>
<dbReference type="PANTHER" id="PTHR31503">
    <property type="entry name" value="VACUOLAR CALCIUM ION TRANSPORTER"/>
    <property type="match status" value="1"/>
</dbReference>
<feature type="region of interest" description="Disordered" evidence="7">
    <location>
        <begin position="408"/>
        <end position="435"/>
    </location>
</feature>
<comment type="caution">
    <text evidence="11">The sequence shown here is derived from an EMBL/GenBank/DDBJ whole genome shotgun (WGS) entry which is preliminary data.</text>
</comment>
<feature type="compositionally biased region" description="Low complexity" evidence="7">
    <location>
        <begin position="408"/>
        <end position="423"/>
    </location>
</feature>
<evidence type="ECO:0000256" key="5">
    <source>
        <dbReference type="ARBA" id="ARBA00023065"/>
    </source>
</evidence>
<keyword evidence="2" id="KW-0813">Transport</keyword>
<feature type="transmembrane region" description="Helical" evidence="8">
    <location>
        <begin position="205"/>
        <end position="228"/>
    </location>
</feature>
<sequence length="645" mass="68901">MSLSDLFIDTAASCPATGSHFIPEDGFGLFQLVFLTLVYGYILASSSKMIADGSELLLLVLNPGIVGGLVLPVMGAVPDGAIVLFSGLGPIAQAQEQLSVGVGTLAGSTIMLLTVSWSMCTMLGRVDVDKNADGIQECNYRPKPKGSPKLTKGWSLFSTGTQADSGTMRAGAVIMLVTALTYFLIQGPAFAAMGEATPEEVKSQHGWAIAGFAVAMLFFVMYSIYQVMAGSDDQQRKKDATIAKAAQAGQISIQAILSDAIVRGGSAEVASASRHLEHSLSGGAGASISERDRHNLHIVIRTLFHSVRSLVKDDDFVDAQEAHIMIVSMVGPSVRKELDIGLLMEKYGIKDESGEYVLNESGFEALFTEWFLEHAKSRGLVDRSTCFSCSDVTRLACSYLSCGLTPVAPASSAPASRRTSAADAPPPLSRRKTGHFVDEMRRAAAGGAAAGLLEESELGATGVAEEEDEEDEEEDDEEEEDAGLTRGQIYLKAFGLMIVGVVVVTIFSDPMVDVLTVLGNRIGIQPFYVSFIVTPIVSNASELISSLIFAMRRSKKTITLTYSQLMGAATMNNTFVLALFLGLCAFRGLAWTFSAEVMAIFAVQVIMGIVALQRTQTTGLSLFVLALYPLSIFLVFALEQFAGWQ</sequence>
<feature type="transmembrane region" description="Helical" evidence="8">
    <location>
        <begin position="56"/>
        <end position="77"/>
    </location>
</feature>
<proteinExistence type="predicted"/>
<feature type="region of interest" description="Disordered" evidence="7">
    <location>
        <begin position="459"/>
        <end position="483"/>
    </location>
</feature>
<evidence type="ECO:0000313" key="12">
    <source>
        <dbReference type="Proteomes" id="UP000322899"/>
    </source>
</evidence>
<dbReference type="InterPro" id="IPR004837">
    <property type="entry name" value="NaCa_Exmemb"/>
</dbReference>
<dbReference type="EMBL" id="VLTL01000165">
    <property type="protein sequence ID" value="KAA0157790.1"/>
    <property type="molecule type" value="Genomic_DNA"/>
</dbReference>
<evidence type="ECO:0000256" key="7">
    <source>
        <dbReference type="SAM" id="MobiDB-lite"/>
    </source>
</evidence>
<dbReference type="Proteomes" id="UP000322899">
    <property type="component" value="Unassembled WGS sequence"/>
</dbReference>
<feature type="transmembrane region" description="Helical" evidence="8">
    <location>
        <begin position="562"/>
        <end position="583"/>
    </location>
</feature>
<dbReference type="PANTHER" id="PTHR31503:SF36">
    <property type="entry name" value="SODIUM_CALCIUM EXCHANGER MEMBRANE REGION DOMAIN-CONTAINING PROTEIN"/>
    <property type="match status" value="1"/>
</dbReference>
<evidence type="ECO:0000259" key="9">
    <source>
        <dbReference type="Pfam" id="PF01699"/>
    </source>
</evidence>
<dbReference type="Proteomes" id="UP000324907">
    <property type="component" value="Unassembled WGS sequence"/>
</dbReference>
<feature type="compositionally biased region" description="Acidic residues" evidence="7">
    <location>
        <begin position="464"/>
        <end position="482"/>
    </location>
</feature>
<feature type="transmembrane region" description="Helical" evidence="8">
    <location>
        <begin position="589"/>
        <end position="612"/>
    </location>
</feature>
<keyword evidence="5" id="KW-0406">Ion transport</keyword>
<evidence type="ECO:0000256" key="3">
    <source>
        <dbReference type="ARBA" id="ARBA00022692"/>
    </source>
</evidence>
<feature type="transmembrane region" description="Helical" evidence="8">
    <location>
        <begin position="489"/>
        <end position="507"/>
    </location>
</feature>
<keyword evidence="6 8" id="KW-0472">Membrane</keyword>
<feature type="transmembrane region" description="Helical" evidence="8">
    <location>
        <begin position="172"/>
        <end position="193"/>
    </location>
</feature>
<dbReference type="EMBL" id="VLTO01000031">
    <property type="protein sequence ID" value="KAA0173604.1"/>
    <property type="molecule type" value="Genomic_DNA"/>
</dbReference>
<dbReference type="OrthoDB" id="26525at2759"/>
<feature type="transmembrane region" description="Helical" evidence="8">
    <location>
        <begin position="27"/>
        <end position="44"/>
    </location>
</feature>
<feature type="transmembrane region" description="Helical" evidence="8">
    <location>
        <begin position="619"/>
        <end position="638"/>
    </location>
</feature>
<dbReference type="Pfam" id="PF01699">
    <property type="entry name" value="Na_Ca_ex"/>
    <property type="match status" value="1"/>
</dbReference>
<feature type="transmembrane region" description="Helical" evidence="8">
    <location>
        <begin position="527"/>
        <end position="550"/>
    </location>
</feature>
<dbReference type="GO" id="GO:0015369">
    <property type="term" value="F:calcium:proton antiporter activity"/>
    <property type="evidence" value="ECO:0007669"/>
    <property type="project" value="TreeGrafter"/>
</dbReference>
<evidence type="ECO:0000256" key="6">
    <source>
        <dbReference type="ARBA" id="ARBA00023136"/>
    </source>
</evidence>
<dbReference type="GO" id="GO:0016020">
    <property type="term" value="C:membrane"/>
    <property type="evidence" value="ECO:0007669"/>
    <property type="project" value="InterPro"/>
</dbReference>